<dbReference type="AlphaFoldDB" id="K0CGI2"/>
<dbReference type="Gene3D" id="3.10.180.10">
    <property type="entry name" value="2,3-Dihydroxybiphenyl 1,2-Dioxygenase, domain 1"/>
    <property type="match status" value="1"/>
</dbReference>
<sequence>MSLSCSHVLLWVRDLHQAVVDFRALGFQVDYATDPEKAQHAHIWFCRGPVIELLTTPANARYFKWPIDLMAGRGAGERMVRWGEAGEGFCDVAVVTNDDPKAVTARLKRCGIALGRFVPWRRTRPDGQRTRFRFAYPRHSRLPFLVTPYDPPQHPATVRHDNGATALRRVRLGARAEDRVLLNNLVGDDPVFSVEAAERTGVLWIELEGLSRALDGTLTHGASIRPAGVPAGAMG</sequence>
<evidence type="ECO:0000259" key="1">
    <source>
        <dbReference type="Pfam" id="PF13468"/>
    </source>
</evidence>
<dbReference type="Proteomes" id="UP000006286">
    <property type="component" value="Chromosome"/>
</dbReference>
<protein>
    <recommendedName>
        <fullName evidence="1">Glyoxalase-like domain-containing protein</fullName>
    </recommendedName>
</protein>
<dbReference type="KEGG" id="adi:B5T_02504"/>
<dbReference type="RefSeq" id="WP_014994848.1">
    <property type="nucleotide sequence ID" value="NC_018691.1"/>
</dbReference>
<dbReference type="Pfam" id="PF13468">
    <property type="entry name" value="Glyoxalase_3"/>
    <property type="match status" value="1"/>
</dbReference>
<proteinExistence type="predicted"/>
<evidence type="ECO:0000313" key="2">
    <source>
        <dbReference type="EMBL" id="AFT70777.1"/>
    </source>
</evidence>
<evidence type="ECO:0000313" key="3">
    <source>
        <dbReference type="Proteomes" id="UP000006286"/>
    </source>
</evidence>
<dbReference type="SUPFAM" id="SSF54593">
    <property type="entry name" value="Glyoxalase/Bleomycin resistance protein/Dihydroxybiphenyl dioxygenase"/>
    <property type="match status" value="1"/>
</dbReference>
<dbReference type="EMBL" id="CP003466">
    <property type="protein sequence ID" value="AFT70777.1"/>
    <property type="molecule type" value="Genomic_DNA"/>
</dbReference>
<dbReference type="HOGENOM" id="CLU_107591_0_0_6"/>
<keyword evidence="3" id="KW-1185">Reference proteome</keyword>
<organism evidence="2 3">
    <name type="scientific">Alcanivorax dieselolei (strain DSM 16502 / CGMCC 1.3690 / MCCC 1A00001 / B-5)</name>
    <name type="common">Alloalcanivorax dieselolei</name>
    <dbReference type="NCBI Taxonomy" id="930169"/>
    <lineage>
        <taxon>Bacteria</taxon>
        <taxon>Pseudomonadati</taxon>
        <taxon>Pseudomonadota</taxon>
        <taxon>Gammaproteobacteria</taxon>
        <taxon>Oceanospirillales</taxon>
        <taxon>Alcanivoracaceae</taxon>
        <taxon>Alloalcanivorax</taxon>
    </lineage>
</organism>
<dbReference type="STRING" id="930169.B5T_02504"/>
<dbReference type="InterPro" id="IPR025870">
    <property type="entry name" value="Glyoxalase-like_dom"/>
</dbReference>
<reference evidence="2 3" key="1">
    <citation type="journal article" date="2012" name="J. Bacteriol.">
        <title>Complete genome sequence of Alcanivorax dieselolei type strain B5.</title>
        <authorList>
            <person name="Lai Q."/>
            <person name="Li W."/>
            <person name="Shao Z."/>
        </authorList>
    </citation>
    <scope>NUCLEOTIDE SEQUENCE [LARGE SCALE GENOMIC DNA]</scope>
    <source>
        <strain evidence="3">DSM 16502 / CGMCC 1.3690 / B-5</strain>
    </source>
</reference>
<dbReference type="InterPro" id="IPR029068">
    <property type="entry name" value="Glyas_Bleomycin-R_OHBP_Dase"/>
</dbReference>
<feature type="domain" description="Glyoxalase-like" evidence="1">
    <location>
        <begin position="7"/>
        <end position="180"/>
    </location>
</feature>
<name>K0CGI2_ALCDB</name>
<dbReference type="OrthoDB" id="3252514at2"/>
<accession>K0CGI2</accession>
<dbReference type="PATRIC" id="fig|930169.3.peg.2473"/>
<dbReference type="eggNOG" id="COG0346">
    <property type="taxonomic scope" value="Bacteria"/>
</dbReference>
<gene>
    <name evidence="2" type="ordered locus">B5T_02504</name>
</gene>